<evidence type="ECO:0000256" key="1">
    <source>
        <dbReference type="ARBA" id="ARBA00004123"/>
    </source>
</evidence>
<feature type="domain" description="BRCT" evidence="6">
    <location>
        <begin position="1"/>
        <end position="65"/>
    </location>
</feature>
<dbReference type="PANTHER" id="PTHR13763">
    <property type="entry name" value="BREAST CANCER TYPE 1 SUSCEPTIBILITY PROTEIN BRCA1"/>
    <property type="match status" value="1"/>
</dbReference>
<dbReference type="SUPFAM" id="SSF52113">
    <property type="entry name" value="BRCT domain"/>
    <property type="match status" value="1"/>
</dbReference>
<evidence type="ECO:0000256" key="2">
    <source>
        <dbReference type="ARBA" id="ARBA00022737"/>
    </source>
</evidence>
<dbReference type="InterPro" id="IPR031099">
    <property type="entry name" value="BRCA1-associated"/>
</dbReference>
<evidence type="ECO:0000256" key="5">
    <source>
        <dbReference type="ARBA" id="ARBA00023242"/>
    </source>
</evidence>
<keyword evidence="4" id="KW-0234">DNA repair</keyword>
<dbReference type="AlphaFoldDB" id="A0A0L8FFQ7"/>
<proteinExistence type="predicted"/>
<dbReference type="InterPro" id="IPR001357">
    <property type="entry name" value="BRCT_dom"/>
</dbReference>
<dbReference type="EMBL" id="KQ433034">
    <property type="protein sequence ID" value="KOF62553.1"/>
    <property type="molecule type" value="Genomic_DNA"/>
</dbReference>
<accession>A0A0L8FFQ7</accession>
<keyword evidence="2" id="KW-0677">Repeat</keyword>
<dbReference type="PANTHER" id="PTHR13763:SF0">
    <property type="entry name" value="BREAST CANCER TYPE 1 SUSCEPTIBILITY PROTEIN"/>
    <property type="match status" value="1"/>
</dbReference>
<comment type="subcellular location">
    <subcellularLocation>
        <location evidence="1">Nucleus</location>
    </subcellularLocation>
</comment>
<dbReference type="Gene3D" id="3.40.50.10190">
    <property type="entry name" value="BRCT domain"/>
    <property type="match status" value="1"/>
</dbReference>
<keyword evidence="5" id="KW-0539">Nucleus</keyword>
<reference evidence="7" key="1">
    <citation type="submission" date="2015-07" db="EMBL/GenBank/DDBJ databases">
        <title>MeaNS - Measles Nucleotide Surveillance Program.</title>
        <authorList>
            <person name="Tran T."/>
            <person name="Druce J."/>
        </authorList>
    </citation>
    <scope>NUCLEOTIDE SEQUENCE</scope>
    <source>
        <strain evidence="7">UCB-OBI-ISO-001</strain>
        <tissue evidence="7">Gonad</tissue>
    </source>
</reference>
<dbReference type="GO" id="GO:0000724">
    <property type="term" value="P:double-strand break repair via homologous recombination"/>
    <property type="evidence" value="ECO:0007669"/>
    <property type="project" value="TreeGrafter"/>
</dbReference>
<organism evidence="7">
    <name type="scientific">Octopus bimaculoides</name>
    <name type="common">California two-spotted octopus</name>
    <dbReference type="NCBI Taxonomy" id="37653"/>
    <lineage>
        <taxon>Eukaryota</taxon>
        <taxon>Metazoa</taxon>
        <taxon>Spiralia</taxon>
        <taxon>Lophotrochozoa</taxon>
        <taxon>Mollusca</taxon>
        <taxon>Cephalopoda</taxon>
        <taxon>Coleoidea</taxon>
        <taxon>Octopodiformes</taxon>
        <taxon>Octopoda</taxon>
        <taxon>Incirrata</taxon>
        <taxon>Octopodidae</taxon>
        <taxon>Octopus</taxon>
    </lineage>
</organism>
<gene>
    <name evidence="7" type="ORF">OCBIM_22022821mg</name>
</gene>
<evidence type="ECO:0000313" key="7">
    <source>
        <dbReference type="EMBL" id="KOF62553.1"/>
    </source>
</evidence>
<evidence type="ECO:0000256" key="4">
    <source>
        <dbReference type="ARBA" id="ARBA00023204"/>
    </source>
</evidence>
<dbReference type="PROSITE" id="PS50172">
    <property type="entry name" value="BRCT"/>
    <property type="match status" value="1"/>
</dbReference>
<dbReference type="Pfam" id="PF00533">
    <property type="entry name" value="BRCT"/>
    <property type="match status" value="1"/>
</dbReference>
<dbReference type="GO" id="GO:0004842">
    <property type="term" value="F:ubiquitin-protein transferase activity"/>
    <property type="evidence" value="ECO:0007669"/>
    <property type="project" value="TreeGrafter"/>
</dbReference>
<name>A0A0L8FFQ7_OCTBM</name>
<dbReference type="STRING" id="37653.A0A0L8FFQ7"/>
<feature type="non-terminal residue" evidence="7">
    <location>
        <position position="73"/>
    </location>
</feature>
<evidence type="ECO:0000259" key="6">
    <source>
        <dbReference type="PROSITE" id="PS50172"/>
    </source>
</evidence>
<protein>
    <recommendedName>
        <fullName evidence="6">BRCT domain-containing protein</fullName>
    </recommendedName>
</protein>
<dbReference type="GO" id="GO:0070531">
    <property type="term" value="C:BRCA1-A complex"/>
    <property type="evidence" value="ECO:0007669"/>
    <property type="project" value="TreeGrafter"/>
</dbReference>
<dbReference type="GO" id="GO:0045944">
    <property type="term" value="P:positive regulation of transcription by RNA polymerase II"/>
    <property type="evidence" value="ECO:0007669"/>
    <property type="project" value="TreeGrafter"/>
</dbReference>
<keyword evidence="3" id="KW-0227">DNA damage</keyword>
<dbReference type="InterPro" id="IPR036420">
    <property type="entry name" value="BRCT_dom_sf"/>
</dbReference>
<dbReference type="GO" id="GO:0031436">
    <property type="term" value="C:BRCA1-BARD1 complex"/>
    <property type="evidence" value="ECO:0007669"/>
    <property type="project" value="TreeGrafter"/>
</dbReference>
<evidence type="ECO:0000256" key="3">
    <source>
        <dbReference type="ARBA" id="ARBA00022763"/>
    </source>
</evidence>
<sequence>HKVKQFCDKVGYKFSLQFSSEVTHVIVKTVSPQVRYCDRTLKYFQGIAHKCWVVSFQWIEQSLKSEIPLKEVM</sequence>
<feature type="non-terminal residue" evidence="7">
    <location>
        <position position="1"/>
    </location>
</feature>